<dbReference type="AlphaFoldDB" id="A0A6P6TYY9"/>
<reference evidence="3" key="2">
    <citation type="submission" date="2025-08" db="UniProtKB">
        <authorList>
            <consortium name="RefSeq"/>
        </authorList>
    </citation>
    <scope>IDENTIFICATION</scope>
    <source>
        <tissue evidence="3">Leaves</tissue>
    </source>
</reference>
<dbReference type="InterPro" id="IPR053151">
    <property type="entry name" value="RNase_H-like"/>
</dbReference>
<dbReference type="CDD" id="cd06222">
    <property type="entry name" value="RNase_H_like"/>
    <property type="match status" value="1"/>
</dbReference>
<dbReference type="InterPro" id="IPR036397">
    <property type="entry name" value="RNaseH_sf"/>
</dbReference>
<accession>A0A6P6TYY9</accession>
<protein>
    <recommendedName>
        <fullName evidence="1">RNase H type-1 domain-containing protein</fullName>
    </recommendedName>
</protein>
<keyword evidence="2" id="KW-1185">Reference proteome</keyword>
<dbReference type="Pfam" id="PF13456">
    <property type="entry name" value="RVT_3"/>
    <property type="match status" value="1"/>
</dbReference>
<dbReference type="PANTHER" id="PTHR47723">
    <property type="entry name" value="OS05G0353850 PROTEIN"/>
    <property type="match status" value="1"/>
</dbReference>
<reference evidence="2" key="1">
    <citation type="journal article" date="2025" name="Foods">
        <title>Unveiling the Microbial Signatures of Arabica Coffee Cherries: Insights into Ripeness Specific Diversity, Functional Traits, and Implications for Quality and Safety.</title>
        <authorList>
            <consortium name="RefSeq"/>
            <person name="Tenea G.N."/>
            <person name="Cifuentes V."/>
            <person name="Reyes P."/>
            <person name="Cevallos-Vallejos M."/>
        </authorList>
    </citation>
    <scope>NUCLEOTIDE SEQUENCE [LARGE SCALE GENOMIC DNA]</scope>
</reference>
<dbReference type="Proteomes" id="UP001652660">
    <property type="component" value="Chromosome 3e"/>
</dbReference>
<feature type="domain" description="RNase H type-1" evidence="1">
    <location>
        <begin position="3"/>
        <end position="114"/>
    </location>
</feature>
<dbReference type="GO" id="GO:0004523">
    <property type="term" value="F:RNA-DNA hybrid ribonuclease activity"/>
    <property type="evidence" value="ECO:0007669"/>
    <property type="project" value="InterPro"/>
</dbReference>
<name>A0A6P6TYY9_COFAR</name>
<dbReference type="Gene3D" id="3.30.420.10">
    <property type="entry name" value="Ribonuclease H-like superfamily/Ribonuclease H"/>
    <property type="match status" value="1"/>
</dbReference>
<dbReference type="RefSeq" id="XP_027083573.1">
    <property type="nucleotide sequence ID" value="XM_027227772.1"/>
</dbReference>
<evidence type="ECO:0000313" key="2">
    <source>
        <dbReference type="Proteomes" id="UP001652660"/>
    </source>
</evidence>
<dbReference type="GO" id="GO:0003676">
    <property type="term" value="F:nucleic acid binding"/>
    <property type="evidence" value="ECO:0007669"/>
    <property type="project" value="InterPro"/>
</dbReference>
<dbReference type="InterPro" id="IPR002156">
    <property type="entry name" value="RNaseH_domain"/>
</dbReference>
<evidence type="ECO:0000259" key="1">
    <source>
        <dbReference type="Pfam" id="PF13456"/>
    </source>
</evidence>
<sequence length="126" mass="14190">MSVSSRQAFGGGLVRDDEGKMIFAYYKEFGECDVLMVEGLSLLHGLRLCLQREVHLLRVEVDSATLVEPVTTNALAKSPLRNVVREVRWILGQLSGQLRHVFRERNAASDALASLQLGQDNFWIEF</sequence>
<dbReference type="OrthoDB" id="931425at2759"/>
<evidence type="ECO:0000313" key="3">
    <source>
        <dbReference type="RefSeq" id="XP_027083573.1"/>
    </source>
</evidence>
<dbReference type="InterPro" id="IPR012337">
    <property type="entry name" value="RNaseH-like_sf"/>
</dbReference>
<dbReference type="SUPFAM" id="SSF53098">
    <property type="entry name" value="Ribonuclease H-like"/>
    <property type="match status" value="1"/>
</dbReference>
<dbReference type="PANTHER" id="PTHR47723:SF19">
    <property type="entry name" value="POLYNUCLEOTIDYL TRANSFERASE, RIBONUCLEASE H-LIKE SUPERFAMILY PROTEIN"/>
    <property type="match status" value="1"/>
</dbReference>
<dbReference type="GeneID" id="113705865"/>
<dbReference type="InterPro" id="IPR044730">
    <property type="entry name" value="RNase_H-like_dom_plant"/>
</dbReference>
<organism evidence="2 3">
    <name type="scientific">Coffea arabica</name>
    <name type="common">Arabian coffee</name>
    <dbReference type="NCBI Taxonomy" id="13443"/>
    <lineage>
        <taxon>Eukaryota</taxon>
        <taxon>Viridiplantae</taxon>
        <taxon>Streptophyta</taxon>
        <taxon>Embryophyta</taxon>
        <taxon>Tracheophyta</taxon>
        <taxon>Spermatophyta</taxon>
        <taxon>Magnoliopsida</taxon>
        <taxon>eudicotyledons</taxon>
        <taxon>Gunneridae</taxon>
        <taxon>Pentapetalae</taxon>
        <taxon>asterids</taxon>
        <taxon>lamiids</taxon>
        <taxon>Gentianales</taxon>
        <taxon>Rubiaceae</taxon>
        <taxon>Ixoroideae</taxon>
        <taxon>Gardenieae complex</taxon>
        <taxon>Bertiereae - Coffeeae clade</taxon>
        <taxon>Coffeeae</taxon>
        <taxon>Coffea</taxon>
    </lineage>
</organism>
<gene>
    <name evidence="3" type="primary">LOC113705865</name>
</gene>
<proteinExistence type="predicted"/>